<keyword evidence="3" id="KW-1185">Reference proteome</keyword>
<protein>
    <recommendedName>
        <fullName evidence="4">Ecp2 effector protein domain-containing protein</fullName>
    </recommendedName>
</protein>
<accession>A0A8H4PEU9</accession>
<evidence type="ECO:0000313" key="3">
    <source>
        <dbReference type="Proteomes" id="UP000554235"/>
    </source>
</evidence>
<feature type="signal peptide" evidence="1">
    <location>
        <begin position="1"/>
        <end position="20"/>
    </location>
</feature>
<dbReference type="Proteomes" id="UP000554235">
    <property type="component" value="Unassembled WGS sequence"/>
</dbReference>
<evidence type="ECO:0000313" key="2">
    <source>
        <dbReference type="EMBL" id="KAF4466951.1"/>
    </source>
</evidence>
<gene>
    <name evidence="2" type="ORF">FALBO_6189</name>
</gene>
<reference evidence="2 3" key="1">
    <citation type="submission" date="2020-01" db="EMBL/GenBank/DDBJ databases">
        <title>Identification and distribution of gene clusters putatively required for synthesis of sphingolipid metabolism inhibitors in phylogenetically diverse species of the filamentous fungus Fusarium.</title>
        <authorList>
            <person name="Kim H.-S."/>
            <person name="Busman M."/>
            <person name="Brown D.W."/>
            <person name="Divon H."/>
            <person name="Uhlig S."/>
            <person name="Proctor R.H."/>
        </authorList>
    </citation>
    <scope>NUCLEOTIDE SEQUENCE [LARGE SCALE GENOMIC DNA]</scope>
    <source>
        <strain evidence="2 3">NRRL 20459</strain>
    </source>
</reference>
<dbReference type="AlphaFoldDB" id="A0A8H4PEU9"/>
<keyword evidence="1" id="KW-0732">Signal</keyword>
<evidence type="ECO:0000256" key="1">
    <source>
        <dbReference type="SAM" id="SignalP"/>
    </source>
</evidence>
<proteinExistence type="predicted"/>
<sequence>MKLTTHLLPALAMAPGLVSAKCQDLGGWPNPQTVWWNDDIENARFHSERACRGHDGVAGALQGVYQPGEIKTACVDLSGTIYAIFSVQNLNNVEAFDLSDDDCVKRLHNEINGCQAGGVSDVEGWRFRADPNNGFCQ</sequence>
<evidence type="ECO:0008006" key="4">
    <source>
        <dbReference type="Google" id="ProtNLM"/>
    </source>
</evidence>
<comment type="caution">
    <text evidence="2">The sequence shown here is derived from an EMBL/GenBank/DDBJ whole genome shotgun (WGS) entry which is preliminary data.</text>
</comment>
<feature type="chain" id="PRO_5034781218" description="Ecp2 effector protein domain-containing protein" evidence="1">
    <location>
        <begin position="21"/>
        <end position="137"/>
    </location>
</feature>
<dbReference type="OrthoDB" id="4825549at2759"/>
<dbReference type="EMBL" id="JAADYS010000805">
    <property type="protein sequence ID" value="KAF4466951.1"/>
    <property type="molecule type" value="Genomic_DNA"/>
</dbReference>
<name>A0A8H4PEU9_9HYPO</name>
<organism evidence="2 3">
    <name type="scientific">Fusarium albosuccineum</name>
    <dbReference type="NCBI Taxonomy" id="1237068"/>
    <lineage>
        <taxon>Eukaryota</taxon>
        <taxon>Fungi</taxon>
        <taxon>Dikarya</taxon>
        <taxon>Ascomycota</taxon>
        <taxon>Pezizomycotina</taxon>
        <taxon>Sordariomycetes</taxon>
        <taxon>Hypocreomycetidae</taxon>
        <taxon>Hypocreales</taxon>
        <taxon>Nectriaceae</taxon>
        <taxon>Fusarium</taxon>
        <taxon>Fusarium decemcellulare species complex</taxon>
    </lineage>
</organism>